<feature type="compositionally biased region" description="Low complexity" evidence="2">
    <location>
        <begin position="145"/>
        <end position="161"/>
    </location>
</feature>
<feature type="transmembrane region" description="Helical" evidence="3">
    <location>
        <begin position="1695"/>
        <end position="1716"/>
    </location>
</feature>
<protein>
    <recommendedName>
        <fullName evidence="4">Leucine-rich repeat-containing N-terminal plant-type domain-containing protein</fullName>
    </recommendedName>
</protein>
<proteinExistence type="predicted"/>
<gene>
    <name evidence="5" type="ORF">AMAG_04974</name>
</gene>
<evidence type="ECO:0000256" key="1">
    <source>
        <dbReference type="SAM" id="Coils"/>
    </source>
</evidence>
<dbReference type="InterPro" id="IPR013210">
    <property type="entry name" value="LRR_N_plant-typ"/>
</dbReference>
<dbReference type="Proteomes" id="UP000054350">
    <property type="component" value="Unassembled WGS sequence"/>
</dbReference>
<keyword evidence="3" id="KW-0812">Transmembrane</keyword>
<keyword evidence="3" id="KW-1133">Transmembrane helix</keyword>
<feature type="coiled-coil region" evidence="1">
    <location>
        <begin position="303"/>
        <end position="330"/>
    </location>
</feature>
<evidence type="ECO:0000256" key="2">
    <source>
        <dbReference type="SAM" id="MobiDB-lite"/>
    </source>
</evidence>
<evidence type="ECO:0000313" key="5">
    <source>
        <dbReference type="EMBL" id="KNE58159.1"/>
    </source>
</evidence>
<reference evidence="5 6" key="1">
    <citation type="submission" date="2009-11" db="EMBL/GenBank/DDBJ databases">
        <title>Annotation of Allomyces macrogynus ATCC 38327.</title>
        <authorList>
            <consortium name="The Broad Institute Genome Sequencing Platform"/>
            <person name="Russ C."/>
            <person name="Cuomo C."/>
            <person name="Burger G."/>
            <person name="Gray M.W."/>
            <person name="Holland P.W.H."/>
            <person name="King N."/>
            <person name="Lang F.B.F."/>
            <person name="Roger A.J."/>
            <person name="Ruiz-Trillo I."/>
            <person name="Young S.K."/>
            <person name="Zeng Q."/>
            <person name="Gargeya S."/>
            <person name="Fitzgerald M."/>
            <person name="Haas B."/>
            <person name="Abouelleil A."/>
            <person name="Alvarado L."/>
            <person name="Arachchi H.M."/>
            <person name="Berlin A."/>
            <person name="Chapman S.B."/>
            <person name="Gearin G."/>
            <person name="Goldberg J."/>
            <person name="Griggs A."/>
            <person name="Gujja S."/>
            <person name="Hansen M."/>
            <person name="Heiman D."/>
            <person name="Howarth C."/>
            <person name="Larimer J."/>
            <person name="Lui A."/>
            <person name="MacDonald P.J.P."/>
            <person name="McCowen C."/>
            <person name="Montmayeur A."/>
            <person name="Murphy C."/>
            <person name="Neiman D."/>
            <person name="Pearson M."/>
            <person name="Priest M."/>
            <person name="Roberts A."/>
            <person name="Saif S."/>
            <person name="Shea T."/>
            <person name="Sisk P."/>
            <person name="Stolte C."/>
            <person name="Sykes S."/>
            <person name="Wortman J."/>
            <person name="Nusbaum C."/>
            <person name="Birren B."/>
        </authorList>
    </citation>
    <scope>NUCLEOTIDE SEQUENCE [LARGE SCALE GENOMIC DNA]</scope>
    <source>
        <strain evidence="5 6">ATCC 38327</strain>
    </source>
</reference>
<reference evidence="6" key="2">
    <citation type="submission" date="2009-11" db="EMBL/GenBank/DDBJ databases">
        <title>The Genome Sequence of Allomyces macrogynus strain ATCC 38327.</title>
        <authorList>
            <consortium name="The Broad Institute Genome Sequencing Platform"/>
            <person name="Russ C."/>
            <person name="Cuomo C."/>
            <person name="Shea T."/>
            <person name="Young S.K."/>
            <person name="Zeng Q."/>
            <person name="Koehrsen M."/>
            <person name="Haas B."/>
            <person name="Borodovsky M."/>
            <person name="Guigo R."/>
            <person name="Alvarado L."/>
            <person name="Berlin A."/>
            <person name="Borenstein D."/>
            <person name="Chen Z."/>
            <person name="Engels R."/>
            <person name="Freedman E."/>
            <person name="Gellesch M."/>
            <person name="Goldberg J."/>
            <person name="Griggs A."/>
            <person name="Gujja S."/>
            <person name="Heiman D."/>
            <person name="Hepburn T."/>
            <person name="Howarth C."/>
            <person name="Jen D."/>
            <person name="Larson L."/>
            <person name="Lewis B."/>
            <person name="Mehta T."/>
            <person name="Park D."/>
            <person name="Pearson M."/>
            <person name="Roberts A."/>
            <person name="Saif S."/>
            <person name="Shenoy N."/>
            <person name="Sisk P."/>
            <person name="Stolte C."/>
            <person name="Sykes S."/>
            <person name="Walk T."/>
            <person name="White J."/>
            <person name="Yandava C."/>
            <person name="Burger G."/>
            <person name="Gray M.W."/>
            <person name="Holland P.W.H."/>
            <person name="King N."/>
            <person name="Lang F.B.F."/>
            <person name="Roger A.J."/>
            <person name="Ruiz-Trillo I."/>
            <person name="Lander E."/>
            <person name="Nusbaum C."/>
        </authorList>
    </citation>
    <scope>NUCLEOTIDE SEQUENCE [LARGE SCALE GENOMIC DNA]</scope>
    <source>
        <strain evidence="6">ATCC 38327</strain>
    </source>
</reference>
<sequence>MATTAHDDAVHDGGPVVETIDAVKSSAHDALVDHDLADDTALAAELAAAPADADEPASDNETVHASHAAPVAIQIVPATPMVELDAMEGGLDLDRDEDTVSVTTTTMTEDPAEEITETRTVQHVLPDGTVEERMATVKTRRHKTTTITKTSRPVTPTTSTPGSPILRPMTIDEEEFEEIVEEVEVVEEVEEVEEIEEEVVEEVIEEDEYGVDAVVDREIVDDAAAELETDADADADAAEPEIDAAELATADAHHDARFIESFSAHMVVNAHEVDEWIPEPEPAAEHVLATKAEQATDAAAETADDTQVDLTIIERQLDETTDEVEEIVEETTTIEEIVEEVVEEEEIEEEGQETEPISRDLDALDAGEADGATSVDLAGEMEAGQEVRFLSSFAAHLILNALAADEWIAELPELTLSSPSFIRDGDVSTRAGEMACGQDVSVLSSFASHFVAHAPAVEDWIEELPESALTSVKFEIPIADGDVTTRAGEMAAGQDVTTLSSFASHLVLNAVTVEEWIDELPEHTLRSIVYAVPINDGDVTTRAGEMDAGQNISTLSSFASHLVLGATEIESWIDELPDQSLTSVIYAVPIADGDVTTRAGEMEVGQDVTTLSSFASHFVLGATEPASWIGELPEQSLTSVVYAVPIRDGDVTTRAGEMEAGQDVTTLSSFASHFVLGATEPASWIGELPEEALTSIVYAVPIHDGDVTTRAGEMAAGQDVTTLSSFVSHLVLNAPTVEEWIDELPEQTLRSVVYFVPIEDGDVTTRAGEMEAGQDVTTLSSFASHLVLNAATVEEWIDELTEHTLRSIVYAVPIHDGDVTTRAGEMECGQDVTVLSSFASHLVLGATETTSWIGEMPEQTLTSVVYAVPIEDGDVTTRAGEMEAGQDVTTLSSFASHLVLGVTETAHWIGDLPEHTLTSVVYAVPIEDGDVTTRAGEMECDQDVTMLPSFASHLVLGATETAHWIGELPEQTLTSIVYAVPIEDGDVTTRAGEMVADQDVTTLSSFASHLVLGATEAAHWIGELPELTLTSVTYAVPIKDGDVTTRGGEMEAGQDVTTLASFASHLVLNAVDAADWVGDLPEQTLRSVAFEFPVRDGDVSTHAGEMEAGQDVSVLPSFAAHFAVHAPAVEDWIDAEVPAPTLTSVKFEIPIADGDVTTRAGEMACSQDVATLSSFASHFVAHAPAVEDWIEALPELALTSVKFEIPIRDGDVTTRAGDMAAGQDVTTLASFAAHLVLNAPELPSWIDGTPDQILTSCAYVLDDAHIDLSSSVEHIEHDDAASDAAWEVVHASDAPVEEVATRGLDVVLGDESVVDVSAEAQAESAEVIENVAVTKDIAAPEEAAPAAEAKAAPVVEQPVEVVPHLEAAASATALAAAVVAGGAAAAVAAAVVPKDVAPAAEASSVPETKTAAATTTATAHVEAVVTQRKITHVVESVRSLAHTVDTTVVREVEHAKDFVSALRVPEPTMWGIHVTFGTLVTLLAGYAYYTGANYAWFLVVVHLLLWSAIVRMSMMIAAADADGTSFQDIEPSRERGDSHQGAWALAAKAAFHALVTRRTSHHVMQIIHHAMAATLVVFLTLLILTPFTYLFALLSVVTLLSWVWAVRKVQTHPGHAAAASTVAALVSAWWSHSQRDVAASTSAHPHLVRVAHLVMVVVRIAFISILALLVVLLAIVQRIDAHREHEGESMPARVLWTLLLIVVVVWAALSHVAFVVEVKAEARAPATVTGVRTVEAK</sequence>
<evidence type="ECO:0000313" key="6">
    <source>
        <dbReference type="Proteomes" id="UP000054350"/>
    </source>
</evidence>
<feature type="domain" description="Leucine-rich repeat-containing N-terminal plant-type" evidence="4">
    <location>
        <begin position="1223"/>
        <end position="1247"/>
    </location>
</feature>
<evidence type="ECO:0000259" key="4">
    <source>
        <dbReference type="Pfam" id="PF08263"/>
    </source>
</evidence>
<organism evidence="5 6">
    <name type="scientific">Allomyces macrogynus (strain ATCC 38327)</name>
    <name type="common">Allomyces javanicus var. macrogynus</name>
    <dbReference type="NCBI Taxonomy" id="578462"/>
    <lineage>
        <taxon>Eukaryota</taxon>
        <taxon>Fungi</taxon>
        <taxon>Fungi incertae sedis</taxon>
        <taxon>Blastocladiomycota</taxon>
        <taxon>Blastocladiomycetes</taxon>
        <taxon>Blastocladiales</taxon>
        <taxon>Blastocladiaceae</taxon>
        <taxon>Allomyces</taxon>
    </lineage>
</organism>
<keyword evidence="6" id="KW-1185">Reference proteome</keyword>
<keyword evidence="1" id="KW-0175">Coiled coil</keyword>
<evidence type="ECO:0000256" key="3">
    <source>
        <dbReference type="SAM" id="Phobius"/>
    </source>
</evidence>
<accession>A0A0L0S755</accession>
<feature type="transmembrane region" description="Helical" evidence="3">
    <location>
        <begin position="1566"/>
        <end position="1583"/>
    </location>
</feature>
<feature type="transmembrane region" description="Helical" evidence="3">
    <location>
        <begin position="1470"/>
        <end position="1488"/>
    </location>
</feature>
<dbReference type="VEuPathDB" id="FungiDB:AMAG_04974"/>
<keyword evidence="3" id="KW-0472">Membrane</keyword>
<feature type="transmembrane region" description="Helical" evidence="3">
    <location>
        <begin position="1650"/>
        <end position="1675"/>
    </location>
</feature>
<dbReference type="EMBL" id="GG745332">
    <property type="protein sequence ID" value="KNE58159.1"/>
    <property type="molecule type" value="Genomic_DNA"/>
</dbReference>
<dbReference type="Pfam" id="PF08263">
    <property type="entry name" value="LRRNT_2"/>
    <property type="match status" value="1"/>
</dbReference>
<feature type="transmembrane region" description="Helical" evidence="3">
    <location>
        <begin position="1494"/>
        <end position="1510"/>
    </location>
</feature>
<dbReference type="OrthoDB" id="5599713at2759"/>
<name>A0A0L0S755_ALLM3</name>
<feature type="region of interest" description="Disordered" evidence="2">
    <location>
        <begin position="139"/>
        <end position="167"/>
    </location>
</feature>